<evidence type="ECO:0000256" key="3">
    <source>
        <dbReference type="ARBA" id="ARBA00023002"/>
    </source>
</evidence>
<dbReference type="GO" id="GO:0030497">
    <property type="term" value="P:fatty acid elongation"/>
    <property type="evidence" value="ECO:0007669"/>
    <property type="project" value="TreeGrafter"/>
</dbReference>
<keyword evidence="5" id="KW-1185">Reference proteome</keyword>
<dbReference type="WBParaSite" id="BTMF_0000535301-mRNA-1">
    <property type="protein sequence ID" value="BTMF_0000535301-mRNA-1"/>
    <property type="gene ID" value="BTMF_0000535301"/>
</dbReference>
<evidence type="ECO:0000256" key="1">
    <source>
        <dbReference type="ARBA" id="ARBA00005194"/>
    </source>
</evidence>
<protein>
    <submittedName>
        <fullName evidence="6">2-deoxy-D-gluconate 3-dehydrogenase</fullName>
    </submittedName>
</protein>
<evidence type="ECO:0000313" key="4">
    <source>
        <dbReference type="EMBL" id="VDO17098.1"/>
    </source>
</evidence>
<sequence>MAHDLHGKRALVTGASSGLGAHFARLLARQGVEVVLAARRAETLSGIVAEIRQQGGAASAMRLDVRDIEASSRAISELGTLSILVNNAGIVREGAALDQNEAAWDDVIDTNLKGMFFVAQAAARLMAPNPGGAIINIASILGLRQAGGVLPYAVSKAGVVQMTKCLALELARQGTRVNALAPGYLHTGLNGEFWTSDAGRALVRRIPQRRLGRLEDLDGPLLLLASDASRYMTGAELVVDGGHLVSTL</sequence>
<dbReference type="FunFam" id="3.40.50.720:FF:000084">
    <property type="entry name" value="Short-chain dehydrogenase reductase"/>
    <property type="match status" value="1"/>
</dbReference>
<dbReference type="Gene3D" id="3.40.50.720">
    <property type="entry name" value="NAD(P)-binding Rossmann-like Domain"/>
    <property type="match status" value="1"/>
</dbReference>
<evidence type="ECO:0000313" key="5">
    <source>
        <dbReference type="Proteomes" id="UP000280834"/>
    </source>
</evidence>
<reference evidence="6" key="1">
    <citation type="submission" date="2017-02" db="UniProtKB">
        <authorList>
            <consortium name="WormBaseParasite"/>
        </authorList>
    </citation>
    <scope>IDENTIFICATION</scope>
</reference>
<dbReference type="PANTHER" id="PTHR42760:SF135">
    <property type="entry name" value="BLL7886 PROTEIN"/>
    <property type="match status" value="1"/>
</dbReference>
<dbReference type="STRING" id="42155.A0A0R3QG54"/>
<accession>A0A0R3QG54</accession>
<dbReference type="PROSITE" id="PS00061">
    <property type="entry name" value="ADH_SHORT"/>
    <property type="match status" value="1"/>
</dbReference>
<gene>
    <name evidence="4" type="ORF">BTMF_LOCUS4639</name>
</gene>
<dbReference type="Pfam" id="PF13561">
    <property type="entry name" value="adh_short_C2"/>
    <property type="match status" value="1"/>
</dbReference>
<evidence type="ECO:0000256" key="2">
    <source>
        <dbReference type="ARBA" id="ARBA00006484"/>
    </source>
</evidence>
<keyword evidence="3" id="KW-0560">Oxidoreductase</keyword>
<dbReference type="InterPro" id="IPR036291">
    <property type="entry name" value="NAD(P)-bd_dom_sf"/>
</dbReference>
<dbReference type="GO" id="GO:0016616">
    <property type="term" value="F:oxidoreductase activity, acting on the CH-OH group of donors, NAD or NADP as acceptor"/>
    <property type="evidence" value="ECO:0007669"/>
    <property type="project" value="TreeGrafter"/>
</dbReference>
<reference evidence="4 5" key="2">
    <citation type="submission" date="2018-11" db="EMBL/GenBank/DDBJ databases">
        <authorList>
            <consortium name="Pathogen Informatics"/>
        </authorList>
    </citation>
    <scope>NUCLEOTIDE SEQUENCE [LARGE SCALE GENOMIC DNA]</scope>
</reference>
<dbReference type="InterPro" id="IPR002347">
    <property type="entry name" value="SDR_fam"/>
</dbReference>
<proteinExistence type="inferred from homology"/>
<comment type="pathway">
    <text evidence="1">Lipid metabolism; fatty acid biosynthesis.</text>
</comment>
<dbReference type="Proteomes" id="UP000280834">
    <property type="component" value="Unassembled WGS sequence"/>
</dbReference>
<organism evidence="6">
    <name type="scientific">Brugia timori</name>
    <dbReference type="NCBI Taxonomy" id="42155"/>
    <lineage>
        <taxon>Eukaryota</taxon>
        <taxon>Metazoa</taxon>
        <taxon>Ecdysozoa</taxon>
        <taxon>Nematoda</taxon>
        <taxon>Chromadorea</taxon>
        <taxon>Rhabditida</taxon>
        <taxon>Spirurina</taxon>
        <taxon>Spiruromorpha</taxon>
        <taxon>Filarioidea</taxon>
        <taxon>Onchocercidae</taxon>
        <taxon>Brugia</taxon>
    </lineage>
</organism>
<dbReference type="EMBL" id="UZAG01004654">
    <property type="protein sequence ID" value="VDO17098.1"/>
    <property type="molecule type" value="Genomic_DNA"/>
</dbReference>
<evidence type="ECO:0000313" key="6">
    <source>
        <dbReference type="WBParaSite" id="BTMF_0000535301-mRNA-1"/>
    </source>
</evidence>
<name>A0A0R3QG54_9BILA</name>
<dbReference type="InterPro" id="IPR020904">
    <property type="entry name" value="Sc_DH/Rdtase_CS"/>
</dbReference>
<comment type="similarity">
    <text evidence="2">Belongs to the short-chain dehydrogenases/reductases (SDR) family.</text>
</comment>
<dbReference type="PRINTS" id="PR00081">
    <property type="entry name" value="GDHRDH"/>
</dbReference>
<dbReference type="AlphaFoldDB" id="A0A0R3QG54"/>
<dbReference type="SUPFAM" id="SSF51735">
    <property type="entry name" value="NAD(P)-binding Rossmann-fold domains"/>
    <property type="match status" value="1"/>
</dbReference>
<dbReference type="PANTHER" id="PTHR42760">
    <property type="entry name" value="SHORT-CHAIN DEHYDROGENASES/REDUCTASES FAMILY MEMBER"/>
    <property type="match status" value="1"/>
</dbReference>
<dbReference type="PRINTS" id="PR00080">
    <property type="entry name" value="SDRFAMILY"/>
</dbReference>